<dbReference type="InterPro" id="IPR029063">
    <property type="entry name" value="SAM-dependent_MTases_sf"/>
</dbReference>
<accession>A0AA89ALU7</accession>
<evidence type="ECO:0000313" key="2">
    <source>
        <dbReference type="EMBL" id="KAK3007290.1"/>
    </source>
</evidence>
<sequence>TLLLVGQGDFPFFLGKDVVVQNYKKAKSNMKTLEKLGALLLHGVDATKMKLHTYLSMHKFDRIIYNFPHAGFYGKEDSPHVIKMHRNLVHGFLKNASGMLQANGEIHVSHKTTAPFSQWNIQELTVWNSLVLDECSSFKIETYPGYKHKRGSGVRCDKPFPLGMCSTFKFKLTSAANKMIGAKKN</sequence>
<evidence type="ECO:0000259" key="1">
    <source>
        <dbReference type="Pfam" id="PF10354"/>
    </source>
</evidence>
<dbReference type="GO" id="GO:0070042">
    <property type="term" value="F:rRNA (uridine-N3-)-methyltransferase activity"/>
    <property type="evidence" value="ECO:0007669"/>
    <property type="project" value="InterPro"/>
</dbReference>
<dbReference type="GO" id="GO:0070475">
    <property type="term" value="P:rRNA base methylation"/>
    <property type="evidence" value="ECO:0007669"/>
    <property type="project" value="InterPro"/>
</dbReference>
<gene>
    <name evidence="2" type="ORF">RJ639_015749</name>
</gene>
<dbReference type="PANTHER" id="PTHR11538:SF26">
    <property type="entry name" value="FERREDOXIN-FOLD ANTICODON-BINDING DOMAIN-CONTAINING PROTEIN 1"/>
    <property type="match status" value="1"/>
</dbReference>
<keyword evidence="3" id="KW-1185">Reference proteome</keyword>
<dbReference type="GO" id="GO:0005737">
    <property type="term" value="C:cytoplasm"/>
    <property type="evidence" value="ECO:0007669"/>
    <property type="project" value="TreeGrafter"/>
</dbReference>
<feature type="non-terminal residue" evidence="2">
    <location>
        <position position="1"/>
    </location>
</feature>
<name>A0AA89ALU7_9ASTE</name>
<feature type="non-terminal residue" evidence="2">
    <location>
        <position position="185"/>
    </location>
</feature>
<dbReference type="AlphaFoldDB" id="A0AA89ALU7"/>
<organism evidence="2 3">
    <name type="scientific">Escallonia herrerae</name>
    <dbReference type="NCBI Taxonomy" id="1293975"/>
    <lineage>
        <taxon>Eukaryota</taxon>
        <taxon>Viridiplantae</taxon>
        <taxon>Streptophyta</taxon>
        <taxon>Embryophyta</taxon>
        <taxon>Tracheophyta</taxon>
        <taxon>Spermatophyta</taxon>
        <taxon>Magnoliopsida</taxon>
        <taxon>eudicotyledons</taxon>
        <taxon>Gunneridae</taxon>
        <taxon>Pentapetalae</taxon>
        <taxon>asterids</taxon>
        <taxon>campanulids</taxon>
        <taxon>Escalloniales</taxon>
        <taxon>Escalloniaceae</taxon>
        <taxon>Escallonia</taxon>
    </lineage>
</organism>
<evidence type="ECO:0000313" key="3">
    <source>
        <dbReference type="Proteomes" id="UP001188597"/>
    </source>
</evidence>
<dbReference type="SUPFAM" id="SSF53335">
    <property type="entry name" value="S-adenosyl-L-methionine-dependent methyltransferases"/>
    <property type="match status" value="1"/>
</dbReference>
<dbReference type="PANTHER" id="PTHR11538">
    <property type="entry name" value="PHENYLALANYL-TRNA SYNTHETASE"/>
    <property type="match status" value="1"/>
</dbReference>
<comment type="caution">
    <text evidence="2">The sequence shown here is derived from an EMBL/GenBank/DDBJ whole genome shotgun (WGS) entry which is preliminary data.</text>
</comment>
<feature type="domain" description="25S rRNA (uridine-N(3))-methyltransferase BMT5-like" evidence="1">
    <location>
        <begin position="17"/>
        <end position="150"/>
    </location>
</feature>
<proteinExistence type="predicted"/>
<dbReference type="EMBL" id="JAVXUP010001881">
    <property type="protein sequence ID" value="KAK3007290.1"/>
    <property type="molecule type" value="Genomic_DNA"/>
</dbReference>
<protein>
    <recommendedName>
        <fullName evidence="1">25S rRNA (uridine-N(3))-methyltransferase BMT5-like domain-containing protein</fullName>
    </recommendedName>
</protein>
<dbReference type="Proteomes" id="UP001188597">
    <property type="component" value="Unassembled WGS sequence"/>
</dbReference>
<reference evidence="2" key="1">
    <citation type="submission" date="2022-12" db="EMBL/GenBank/DDBJ databases">
        <title>Draft genome assemblies for two species of Escallonia (Escalloniales).</title>
        <authorList>
            <person name="Chanderbali A."/>
            <person name="Dervinis C."/>
            <person name="Anghel I."/>
            <person name="Soltis D."/>
            <person name="Soltis P."/>
            <person name="Zapata F."/>
        </authorList>
    </citation>
    <scope>NUCLEOTIDE SEQUENCE</scope>
    <source>
        <strain evidence="2">UCBG64.0493</strain>
        <tissue evidence="2">Leaf</tissue>
    </source>
</reference>
<dbReference type="InterPro" id="IPR019446">
    <property type="entry name" value="BMT5-like"/>
</dbReference>
<dbReference type="Pfam" id="PF10354">
    <property type="entry name" value="BMT5-like"/>
    <property type="match status" value="1"/>
</dbReference>